<feature type="region of interest" description="Disordered" evidence="1">
    <location>
        <begin position="20"/>
        <end position="40"/>
    </location>
</feature>
<dbReference type="Gene3D" id="3.40.50.880">
    <property type="match status" value="1"/>
</dbReference>
<protein>
    <submittedName>
        <fullName evidence="3">Uncharacterized protein</fullName>
    </submittedName>
</protein>
<accession>A0ABY7GUI3</accession>
<evidence type="ECO:0000313" key="3">
    <source>
        <dbReference type="EMBL" id="WAS90595.1"/>
    </source>
</evidence>
<sequence>MVHRLALFTLLLSCTSPVGAGTATSDDETESSSEPYVPIEGNAFPWAGESTDELCADGDDNDDNSYVDCDDFSCSRNQSVFVCEGGSLYESTPELCDGNRDDDGDGLTDCADPDCFKNPFHAVCDKPRAETDCQGGGDGDGDGLTGCDDSDCALDVAACPPAAGSLRVLFDQTLDETAGAGPNSDWVVDRWGRVPAPSDPDSADEWHGALSGFGFGLHQQGHRIENLVPWDGRLSHGDPDNPQDLAHYDVLVLVEPSRRIRSEERDAIVEFVLAGGGLLAVANHSSADRDSNGYSAPGAFNELIDDNGVMADPFGFRFDEVDRDTPTVLTDIVDPGHPVLDGPGGKVAAIGFYEGCTAHVTGAGAVGLITLGASEELVVGAAEAGDGRVVFITDSAILGDGTDSHGNTLTDHDSWNDPTQDNRALLLNAIAWLGGQG</sequence>
<evidence type="ECO:0000256" key="1">
    <source>
        <dbReference type="SAM" id="MobiDB-lite"/>
    </source>
</evidence>
<name>A0ABY7GUI3_9BACT</name>
<proteinExistence type="predicted"/>
<reference evidence="3" key="1">
    <citation type="submission" date="2022-11" db="EMBL/GenBank/DDBJ databases">
        <title>Minimal conservation of predation-associated metabolite biosynthetic gene clusters underscores biosynthetic potential of Myxococcota including descriptions for ten novel species: Archangium lansinium sp. nov., Myxococcus landrumus sp. nov., Nannocystis bai.</title>
        <authorList>
            <person name="Ahearne A."/>
            <person name="Stevens C."/>
            <person name="Dowd S."/>
        </authorList>
    </citation>
    <scope>NUCLEOTIDE SEQUENCE</scope>
    <source>
        <strain evidence="3">Fl3</strain>
    </source>
</reference>
<dbReference type="RefSeq" id="WP_269032922.1">
    <property type="nucleotide sequence ID" value="NZ_CP114040.1"/>
</dbReference>
<gene>
    <name evidence="3" type="ORF">O0S08_30785</name>
</gene>
<feature type="chain" id="PRO_5045583582" evidence="2">
    <location>
        <begin position="21"/>
        <end position="437"/>
    </location>
</feature>
<organism evidence="3 4">
    <name type="scientific">Nannocystis punicea</name>
    <dbReference type="NCBI Taxonomy" id="2995304"/>
    <lineage>
        <taxon>Bacteria</taxon>
        <taxon>Pseudomonadati</taxon>
        <taxon>Myxococcota</taxon>
        <taxon>Polyangia</taxon>
        <taxon>Nannocystales</taxon>
        <taxon>Nannocystaceae</taxon>
        <taxon>Nannocystis</taxon>
    </lineage>
</organism>
<feature type="signal peptide" evidence="2">
    <location>
        <begin position="1"/>
        <end position="20"/>
    </location>
</feature>
<evidence type="ECO:0000256" key="2">
    <source>
        <dbReference type="SAM" id="SignalP"/>
    </source>
</evidence>
<dbReference type="InterPro" id="IPR029062">
    <property type="entry name" value="Class_I_gatase-like"/>
</dbReference>
<keyword evidence="4" id="KW-1185">Reference proteome</keyword>
<dbReference type="EMBL" id="CP114040">
    <property type="protein sequence ID" value="WAS90595.1"/>
    <property type="molecule type" value="Genomic_DNA"/>
</dbReference>
<dbReference type="Proteomes" id="UP001164459">
    <property type="component" value="Chromosome"/>
</dbReference>
<evidence type="ECO:0000313" key="4">
    <source>
        <dbReference type="Proteomes" id="UP001164459"/>
    </source>
</evidence>
<dbReference type="SUPFAM" id="SSF52317">
    <property type="entry name" value="Class I glutamine amidotransferase-like"/>
    <property type="match status" value="1"/>
</dbReference>
<keyword evidence="2" id="KW-0732">Signal</keyword>